<dbReference type="SUPFAM" id="SSF48592">
    <property type="entry name" value="GroEL equatorial domain-like"/>
    <property type="match status" value="1"/>
</dbReference>
<organism evidence="7 8">
    <name type="scientific">Vittaforma corneae (strain ATCC 50505)</name>
    <name type="common">Microsporidian parasite</name>
    <name type="synonym">Nosema corneum</name>
    <dbReference type="NCBI Taxonomy" id="993615"/>
    <lineage>
        <taxon>Eukaryota</taxon>
        <taxon>Fungi</taxon>
        <taxon>Fungi incertae sedis</taxon>
        <taxon>Microsporidia</taxon>
        <taxon>Nosematidae</taxon>
        <taxon>Vittaforma</taxon>
    </lineage>
</organism>
<dbReference type="GO" id="GO:0005524">
    <property type="term" value="F:ATP binding"/>
    <property type="evidence" value="ECO:0007669"/>
    <property type="project" value="UniProtKB-KW"/>
</dbReference>
<evidence type="ECO:0000256" key="5">
    <source>
        <dbReference type="ARBA" id="ARBA00023186"/>
    </source>
</evidence>
<dbReference type="GO" id="GO:0140662">
    <property type="term" value="F:ATP-dependent protein folding chaperone"/>
    <property type="evidence" value="ECO:0007669"/>
    <property type="project" value="InterPro"/>
</dbReference>
<dbReference type="Pfam" id="PF00118">
    <property type="entry name" value="Cpn60_TCP1"/>
    <property type="match status" value="1"/>
</dbReference>
<dbReference type="OrthoDB" id="10248520at2759"/>
<comment type="similarity">
    <text evidence="6">Belongs to the TCP-1 chaperonin family.</text>
</comment>
<proteinExistence type="inferred from homology"/>
<keyword evidence="3 6" id="KW-0547">Nucleotide-binding</keyword>
<dbReference type="InterPro" id="IPR017998">
    <property type="entry name" value="Chaperone_TCP-1"/>
</dbReference>
<dbReference type="EMBL" id="JH370140">
    <property type="protein sequence ID" value="ELA41639.1"/>
    <property type="molecule type" value="Genomic_DNA"/>
</dbReference>
<dbReference type="Gene3D" id="1.10.560.10">
    <property type="entry name" value="GroEL-like equatorial domain"/>
    <property type="match status" value="1"/>
</dbReference>
<gene>
    <name evidence="7" type="ORF">VICG_01272</name>
</gene>
<dbReference type="STRING" id="993615.L2GLZ6"/>
<dbReference type="InterPro" id="IPR002423">
    <property type="entry name" value="Cpn60/GroEL/TCP-1"/>
</dbReference>
<comment type="function">
    <text evidence="1">Molecular chaperone; assists the folding of proteins upon ATP hydrolysis.</text>
</comment>
<name>L2GLZ6_VITCO</name>
<dbReference type="GeneID" id="19881983"/>
<reference evidence="8" key="1">
    <citation type="submission" date="2011-05" db="EMBL/GenBank/DDBJ databases">
        <title>The genome sequence of Vittaforma corneae strain ATCC 50505.</title>
        <authorList>
            <consortium name="The Broad Institute Genome Sequencing Platform"/>
            <person name="Cuomo C."/>
            <person name="Didier E."/>
            <person name="Bowers L."/>
            <person name="Young S.K."/>
            <person name="Zeng Q."/>
            <person name="Gargeya S."/>
            <person name="Fitzgerald M."/>
            <person name="Haas B."/>
            <person name="Abouelleil A."/>
            <person name="Alvarado L."/>
            <person name="Arachchi H.M."/>
            <person name="Berlin A."/>
            <person name="Chapman S.B."/>
            <person name="Gearin G."/>
            <person name="Goldberg J."/>
            <person name="Griggs A."/>
            <person name="Gujja S."/>
            <person name="Hansen M."/>
            <person name="Heiman D."/>
            <person name="Howarth C."/>
            <person name="Larimer J."/>
            <person name="Lui A."/>
            <person name="MacDonald P.J.P."/>
            <person name="McCowen C."/>
            <person name="Montmayeur A."/>
            <person name="Murphy C."/>
            <person name="Neiman D."/>
            <person name="Pearson M."/>
            <person name="Priest M."/>
            <person name="Roberts A."/>
            <person name="Saif S."/>
            <person name="Shea T."/>
            <person name="Sisk P."/>
            <person name="Stolte C."/>
            <person name="Sykes S."/>
            <person name="Wortman J."/>
            <person name="Nusbaum C."/>
            <person name="Birren B."/>
        </authorList>
    </citation>
    <scope>NUCLEOTIDE SEQUENCE [LARGE SCALE GENOMIC DNA]</scope>
    <source>
        <strain evidence="8">ATCC 50505</strain>
    </source>
</reference>
<dbReference type="Proteomes" id="UP000011082">
    <property type="component" value="Unassembled WGS sequence"/>
</dbReference>
<evidence type="ECO:0000256" key="1">
    <source>
        <dbReference type="ARBA" id="ARBA00002912"/>
    </source>
</evidence>
<keyword evidence="4 6" id="KW-0067">ATP-binding</keyword>
<dbReference type="InterPro" id="IPR027413">
    <property type="entry name" value="GROEL-like_equatorial_sf"/>
</dbReference>
<sequence length="121" mass="13147">MNERSSKVSETIDQAVHSLFLTLSSSYGPKGMDKMLIQGKNTVITNDGATIMGFYKTHPIHKILSNVSITQDTNCGDGTTSVVLLIGCLMEQVKKMKDAQIHPSKIVNALGNCKEIGNEVH</sequence>
<dbReference type="PANTHER" id="PTHR11353">
    <property type="entry name" value="CHAPERONIN"/>
    <property type="match status" value="1"/>
</dbReference>
<dbReference type="HOGENOM" id="CLU_008891_2_2_1"/>
<evidence type="ECO:0000256" key="2">
    <source>
        <dbReference type="ARBA" id="ARBA00011381"/>
    </source>
</evidence>
<evidence type="ECO:0000256" key="3">
    <source>
        <dbReference type="ARBA" id="ARBA00022741"/>
    </source>
</evidence>
<dbReference type="VEuPathDB" id="MicrosporidiaDB:VICG_01272"/>
<keyword evidence="5 6" id="KW-0143">Chaperone</keyword>
<dbReference type="RefSeq" id="XP_007604718.1">
    <property type="nucleotide sequence ID" value="XM_007604656.1"/>
</dbReference>
<evidence type="ECO:0000256" key="6">
    <source>
        <dbReference type="RuleBase" id="RU004187"/>
    </source>
</evidence>
<keyword evidence="8" id="KW-1185">Reference proteome</keyword>
<protein>
    <submittedName>
        <fullName evidence="7">Uncharacterized protein</fullName>
    </submittedName>
</protein>
<accession>L2GLZ6</accession>
<comment type="subunit">
    <text evidence="2">Component of the T-complex protein 1 (TCP1) complex.</text>
</comment>
<dbReference type="AlphaFoldDB" id="L2GLZ6"/>
<dbReference type="InParanoid" id="L2GLZ6"/>
<evidence type="ECO:0000313" key="7">
    <source>
        <dbReference type="EMBL" id="ELA41639.1"/>
    </source>
</evidence>
<evidence type="ECO:0000256" key="4">
    <source>
        <dbReference type="ARBA" id="ARBA00022840"/>
    </source>
</evidence>
<evidence type="ECO:0000313" key="8">
    <source>
        <dbReference type="Proteomes" id="UP000011082"/>
    </source>
</evidence>
<dbReference type="PRINTS" id="PR00304">
    <property type="entry name" value="TCOMPLEXTCP1"/>
</dbReference>